<dbReference type="EC" id="5.6.2.2" evidence="9"/>
<keyword evidence="7 9" id="KW-0413">Isomerase</keyword>
<dbReference type="GO" id="GO:0003677">
    <property type="term" value="F:DNA binding"/>
    <property type="evidence" value="ECO:0007669"/>
    <property type="project" value="UniProtKB-UniRule"/>
</dbReference>
<evidence type="ECO:0000256" key="9">
    <source>
        <dbReference type="HAMAP-Rule" id="MF_01897"/>
    </source>
</evidence>
<dbReference type="NCBIfam" id="TIGR01063">
    <property type="entry name" value="gyrA"/>
    <property type="match status" value="1"/>
</dbReference>
<dbReference type="Gene3D" id="2.120.10.90">
    <property type="entry name" value="DNA gyrase/topoisomerase IV, subunit A, C-terminal"/>
    <property type="match status" value="1"/>
</dbReference>
<keyword evidence="6 9" id="KW-0238">DNA-binding</keyword>
<dbReference type="InterPro" id="IPR013757">
    <property type="entry name" value="Topo_IIA_A_a_sf"/>
</dbReference>
<keyword evidence="4 9" id="KW-0067">ATP-binding</keyword>
<dbReference type="InterPro" id="IPR013760">
    <property type="entry name" value="Topo_IIA-like_dom_sf"/>
</dbReference>
<feature type="domain" description="Topo IIA-type catalytic" evidence="13">
    <location>
        <begin position="35"/>
        <end position="499"/>
    </location>
</feature>
<dbReference type="FunFam" id="2.120.10.90:FF:000005">
    <property type="entry name" value="DNA topoisomerase 4 subunit A"/>
    <property type="match status" value="1"/>
</dbReference>
<evidence type="ECO:0000256" key="1">
    <source>
        <dbReference type="ARBA" id="ARBA00000185"/>
    </source>
</evidence>
<feature type="region of interest" description="Disordered" evidence="12">
    <location>
        <begin position="806"/>
        <end position="833"/>
    </location>
</feature>
<comment type="catalytic activity">
    <reaction evidence="1 9 10">
        <text>ATP-dependent breakage, passage and rejoining of double-stranded DNA.</text>
        <dbReference type="EC" id="5.6.2.2"/>
    </reaction>
</comment>
<feature type="compositionally biased region" description="Acidic residues" evidence="12">
    <location>
        <begin position="812"/>
        <end position="833"/>
    </location>
</feature>
<evidence type="ECO:0000256" key="10">
    <source>
        <dbReference type="PROSITE-ProRule" id="PRU01384"/>
    </source>
</evidence>
<dbReference type="PANTHER" id="PTHR43493:SF5">
    <property type="entry name" value="DNA GYRASE SUBUNIT A, CHLOROPLASTIC_MITOCHONDRIAL"/>
    <property type="match status" value="1"/>
</dbReference>
<dbReference type="GO" id="GO:0034335">
    <property type="term" value="F:DNA negative supercoiling activity"/>
    <property type="evidence" value="ECO:0007669"/>
    <property type="project" value="UniProtKB-ARBA"/>
</dbReference>
<dbReference type="FunFam" id="3.90.199.10:FF:000001">
    <property type="entry name" value="DNA gyrase subunit A"/>
    <property type="match status" value="1"/>
</dbReference>
<dbReference type="Proteomes" id="UP000177876">
    <property type="component" value="Unassembled WGS sequence"/>
</dbReference>
<dbReference type="GO" id="GO:0009330">
    <property type="term" value="C:DNA topoisomerase type II (double strand cut, ATP-hydrolyzing) complex"/>
    <property type="evidence" value="ECO:0007669"/>
    <property type="project" value="TreeGrafter"/>
</dbReference>
<feature type="short sequence motif" description="GyrA-box" evidence="9">
    <location>
        <begin position="526"/>
        <end position="532"/>
    </location>
</feature>
<dbReference type="PROSITE" id="PS52040">
    <property type="entry name" value="TOPO_IIA"/>
    <property type="match status" value="1"/>
</dbReference>
<dbReference type="InterPro" id="IPR006691">
    <property type="entry name" value="GyrA/parC_rep"/>
</dbReference>
<reference evidence="14 15" key="1">
    <citation type="journal article" date="2016" name="Nat. Commun.">
        <title>Thousands of microbial genomes shed light on interconnected biogeochemical processes in an aquifer system.</title>
        <authorList>
            <person name="Anantharaman K."/>
            <person name="Brown C.T."/>
            <person name="Hug L.A."/>
            <person name="Sharon I."/>
            <person name="Castelle C.J."/>
            <person name="Probst A.J."/>
            <person name="Thomas B.C."/>
            <person name="Singh A."/>
            <person name="Wilkins M.J."/>
            <person name="Karaoz U."/>
            <person name="Brodie E.L."/>
            <person name="Williams K.H."/>
            <person name="Hubbard S.S."/>
            <person name="Banfield J.F."/>
        </authorList>
    </citation>
    <scope>NUCLEOTIDE SEQUENCE [LARGE SCALE GENOMIC DNA]</scope>
</reference>
<dbReference type="InterPro" id="IPR002205">
    <property type="entry name" value="Topo_IIA_dom_A"/>
</dbReference>
<accession>A0A1F2WR60</accession>
<dbReference type="Pfam" id="PF03989">
    <property type="entry name" value="DNA_gyraseA_C"/>
    <property type="match status" value="6"/>
</dbReference>
<dbReference type="GO" id="GO:0006261">
    <property type="term" value="P:DNA-templated DNA replication"/>
    <property type="evidence" value="ECO:0007669"/>
    <property type="project" value="UniProtKB-UniRule"/>
</dbReference>
<dbReference type="STRING" id="1797197.A2Y75_10850"/>
<dbReference type="FunFam" id="3.30.1360.40:FF:000002">
    <property type="entry name" value="DNA gyrase subunit A"/>
    <property type="match status" value="1"/>
</dbReference>
<dbReference type="GO" id="GO:0005694">
    <property type="term" value="C:chromosome"/>
    <property type="evidence" value="ECO:0007669"/>
    <property type="project" value="InterPro"/>
</dbReference>
<gene>
    <name evidence="9" type="primary">gyrA</name>
    <name evidence="14" type="ORF">A2Y75_10850</name>
</gene>
<keyword evidence="9" id="KW-0963">Cytoplasm</keyword>
<dbReference type="SUPFAM" id="SSF56719">
    <property type="entry name" value="Type II DNA topoisomerase"/>
    <property type="match status" value="1"/>
</dbReference>
<evidence type="ECO:0000256" key="8">
    <source>
        <dbReference type="ARBA" id="ARBA00063644"/>
    </source>
</evidence>
<comment type="subunit">
    <text evidence="9">Heterotetramer, composed of two GyrA and two GyrB chains. In the heterotetramer, GyrA contains the active site tyrosine that forms a transient covalent intermediate with DNA, while GyrB binds cofactors and catalyzes ATP hydrolysis.</text>
</comment>
<dbReference type="NCBIfam" id="NF004043">
    <property type="entry name" value="PRK05560.1"/>
    <property type="match status" value="1"/>
</dbReference>
<evidence type="ECO:0000256" key="3">
    <source>
        <dbReference type="ARBA" id="ARBA00022741"/>
    </source>
</evidence>
<comment type="subunit">
    <text evidence="8">Heterotetramer composed of ParC and ParE.</text>
</comment>
<comment type="similarity">
    <text evidence="2 9">Belongs to the type II topoisomerase GyrA/ParC subunit family.</text>
</comment>
<keyword evidence="11" id="KW-0175">Coiled coil</keyword>
<dbReference type="GO" id="GO:0005737">
    <property type="term" value="C:cytoplasm"/>
    <property type="evidence" value="ECO:0007669"/>
    <property type="project" value="UniProtKB-SubCell"/>
</dbReference>
<name>A0A1F2WR60_9ACTN</name>
<comment type="subcellular location">
    <subcellularLocation>
        <location evidence="9">Cytoplasm</location>
    </subcellularLocation>
</comment>
<dbReference type="NCBIfam" id="NF004044">
    <property type="entry name" value="PRK05561.1"/>
    <property type="match status" value="1"/>
</dbReference>
<dbReference type="CDD" id="cd00187">
    <property type="entry name" value="TOP4c"/>
    <property type="match status" value="1"/>
</dbReference>
<evidence type="ECO:0000256" key="4">
    <source>
        <dbReference type="ARBA" id="ARBA00022840"/>
    </source>
</evidence>
<dbReference type="HAMAP" id="MF_01897">
    <property type="entry name" value="GyrA"/>
    <property type="match status" value="1"/>
</dbReference>
<dbReference type="Gene3D" id="3.30.1360.40">
    <property type="match status" value="1"/>
</dbReference>
<dbReference type="AlphaFoldDB" id="A0A1F2WR60"/>
<dbReference type="PANTHER" id="PTHR43493">
    <property type="entry name" value="DNA GYRASE/TOPOISOMERASE SUBUNIT A"/>
    <property type="match status" value="1"/>
</dbReference>
<dbReference type="EMBL" id="MELK01000016">
    <property type="protein sequence ID" value="OFW59333.1"/>
    <property type="molecule type" value="Genomic_DNA"/>
</dbReference>
<feature type="coiled-coil region" evidence="11">
    <location>
        <begin position="418"/>
        <end position="464"/>
    </location>
</feature>
<evidence type="ECO:0000313" key="14">
    <source>
        <dbReference type="EMBL" id="OFW59333.1"/>
    </source>
</evidence>
<dbReference type="GO" id="GO:0006265">
    <property type="term" value="P:DNA topological change"/>
    <property type="evidence" value="ECO:0007669"/>
    <property type="project" value="UniProtKB-UniRule"/>
</dbReference>
<dbReference type="Gene3D" id="1.10.268.10">
    <property type="entry name" value="Topoisomerase, domain 3"/>
    <property type="match status" value="1"/>
</dbReference>
<protein>
    <recommendedName>
        <fullName evidence="9">DNA gyrase subunit A</fullName>
        <ecNumber evidence="9">5.6.2.2</ecNumber>
    </recommendedName>
</protein>
<comment type="caution">
    <text evidence="14">The sequence shown here is derived from an EMBL/GenBank/DDBJ whole genome shotgun (WGS) entry which is preliminary data.</text>
</comment>
<evidence type="ECO:0000256" key="2">
    <source>
        <dbReference type="ARBA" id="ARBA00008263"/>
    </source>
</evidence>
<dbReference type="InterPro" id="IPR035516">
    <property type="entry name" value="Gyrase/topoIV_suA_C"/>
</dbReference>
<sequence>MVQTLGGIVKPVEIDEEMRRSYMDYAMSVIVGRALPDVRDGLKPVHRRILYGMYEQGLMPNRPYRKSARVVGDVMGKYHPHGDAAIYDTLVRMAQNFSSRYEMVDGHGNFGSVDGDSAAAMRYTEARLSPISIEMLREIDKETVDFVPNYDESMLEPTVLPSRLPNLLANGSSGIAVGMSTNIPPHNLGEVIDAAIAVIENPEIDTIELMKLVKGPDFPTGGMVMGMEGIREAYTTGRGVIRMRGKAHIEQTKSGRARIVVTEIPYQVNKARMTERIAELVRDKKLTGIADLRDESDRSGMRLVVELRKDAAPQVILNQLYKHTQLQESFGIIMIALVGGVPRTLSLKEVLEHYIAHQIEVVTRRTKFDLDKAEKRAHILEGLLIALANLDAVIELIKKSRTVPDAREGLVAKFKLSVEQAQAILEMRLQRLTGLEQEKVKAEYNELKTEIARLKDILADEAKLRGIIIEEMREIRRRFADERRTDIVPSYEDLEIEDLIAEEEVVVTITHSGYVKRLPITTYRTQRRGGRGVAGTNLKEGDFVEQLFIASTHHYIHFFSNKGKAYRLKVYELPEGSRTARGQALVNLLPLTGGEKVCSVIATKEYSEDAYLVMATRKGLVKKTRFDNYDSPRKDGLIAINLLEGDEVIDTRLTTGASDLILITRSGQAIRFAETDCRSMGRNTTGVKGITLGPGDEVIGMGIASEDADLFVITEQGYGKRTAISKYPKHRRGGKGVRTITFGGGRGLLVDARVVKEAQELIAVSVEGVVIRIPIDDISRMGRATQGVRIMNMRDEDQVASIAHLASQEGLSEIEEEEEGEEEGEEEIQGEQG</sequence>
<dbReference type="InterPro" id="IPR050220">
    <property type="entry name" value="Type_II_DNA_Topoisomerases"/>
</dbReference>
<keyword evidence="5 9" id="KW-0799">Topoisomerase</keyword>
<evidence type="ECO:0000256" key="6">
    <source>
        <dbReference type="ARBA" id="ARBA00023125"/>
    </source>
</evidence>
<dbReference type="FunFam" id="1.10.268.10:FF:000001">
    <property type="entry name" value="DNA gyrase subunit A"/>
    <property type="match status" value="1"/>
</dbReference>
<evidence type="ECO:0000259" key="13">
    <source>
        <dbReference type="PROSITE" id="PS52040"/>
    </source>
</evidence>
<dbReference type="Pfam" id="PF00521">
    <property type="entry name" value="DNA_topoisoIV"/>
    <property type="match status" value="1"/>
</dbReference>
<dbReference type="GO" id="GO:0005524">
    <property type="term" value="F:ATP binding"/>
    <property type="evidence" value="ECO:0007669"/>
    <property type="project" value="UniProtKB-UniRule"/>
</dbReference>
<dbReference type="InterPro" id="IPR013758">
    <property type="entry name" value="Topo_IIA_A/C_ab"/>
</dbReference>
<evidence type="ECO:0000256" key="12">
    <source>
        <dbReference type="SAM" id="MobiDB-lite"/>
    </source>
</evidence>
<proteinExistence type="inferred from homology"/>
<dbReference type="Gene3D" id="3.90.199.10">
    <property type="entry name" value="Topoisomerase II, domain 5"/>
    <property type="match status" value="1"/>
</dbReference>
<keyword evidence="3 9" id="KW-0547">Nucleotide-binding</keyword>
<evidence type="ECO:0000313" key="15">
    <source>
        <dbReference type="Proteomes" id="UP000177876"/>
    </source>
</evidence>
<feature type="active site" description="O-(5'-phospho-DNA)-tyrosine intermediate" evidence="9 10">
    <location>
        <position position="123"/>
    </location>
</feature>
<organism evidence="14 15">
    <name type="scientific">Candidatus Solincola sediminis</name>
    <dbReference type="NCBI Taxonomy" id="1797199"/>
    <lineage>
        <taxon>Bacteria</taxon>
        <taxon>Bacillati</taxon>
        <taxon>Actinomycetota</taxon>
        <taxon>Candidatus Geothermincolia</taxon>
        <taxon>Candidatus Geothermincolales</taxon>
        <taxon>Candidatus Geothermincolaceae</taxon>
        <taxon>Candidatus Solincola</taxon>
    </lineage>
</organism>
<comment type="function">
    <text evidence="9">A type II topoisomerase that negatively supercoils closed circular double-stranded (ds) DNA in an ATP-dependent manner to modulate DNA topology and maintain chromosomes in an underwound state. Negative supercoiling favors strand separation, and DNA replication, transcription, recombination and repair, all of which involve strand separation. Also able to catalyze the interconversion of other topological isomers of dsDNA rings, including catenanes and knotted rings. Type II topoisomerases break and join 2 DNA strands simultaneously in an ATP-dependent manner.</text>
</comment>
<comment type="miscellaneous">
    <text evidence="9">Few gyrases are as efficient as E.coli at forming negative supercoils. Not all organisms have 2 type II topoisomerases; in organisms with a single type II topoisomerase this enzyme also has to decatenate newly replicated chromosomes.</text>
</comment>
<evidence type="ECO:0000256" key="7">
    <source>
        <dbReference type="ARBA" id="ARBA00023235"/>
    </source>
</evidence>
<dbReference type="SMART" id="SM00434">
    <property type="entry name" value="TOP4c"/>
    <property type="match status" value="1"/>
</dbReference>
<evidence type="ECO:0000256" key="5">
    <source>
        <dbReference type="ARBA" id="ARBA00023029"/>
    </source>
</evidence>
<evidence type="ECO:0000256" key="11">
    <source>
        <dbReference type="SAM" id="Coils"/>
    </source>
</evidence>
<dbReference type="InterPro" id="IPR005743">
    <property type="entry name" value="GyrA"/>
</dbReference>
<dbReference type="SUPFAM" id="SSF101904">
    <property type="entry name" value="GyrA/ParC C-terminal domain-like"/>
    <property type="match status" value="1"/>
</dbReference>